<comment type="caution">
    <text evidence="8">The sequence shown here is derived from an EMBL/GenBank/DDBJ whole genome shotgun (WGS) entry which is preliminary data.</text>
</comment>
<feature type="transmembrane region" description="Helical" evidence="6">
    <location>
        <begin position="84"/>
        <end position="107"/>
    </location>
</feature>
<keyword evidence="3 6" id="KW-1133">Transmembrane helix</keyword>
<dbReference type="GO" id="GO:0016020">
    <property type="term" value="C:membrane"/>
    <property type="evidence" value="ECO:0007669"/>
    <property type="project" value="UniProtKB-SubCell"/>
</dbReference>
<keyword evidence="2 6" id="KW-0812">Transmembrane</keyword>
<dbReference type="AlphaFoldDB" id="A0A5J5F848"/>
<feature type="transmembrane region" description="Helical" evidence="6">
    <location>
        <begin position="211"/>
        <end position="235"/>
    </location>
</feature>
<accession>A0A5J5F848</accession>
<evidence type="ECO:0000256" key="3">
    <source>
        <dbReference type="ARBA" id="ARBA00022989"/>
    </source>
</evidence>
<dbReference type="EMBL" id="VXIS01000018">
    <property type="protein sequence ID" value="KAA8912984.1"/>
    <property type="molecule type" value="Genomic_DNA"/>
</dbReference>
<feature type="domain" description="Rhodopsin" evidence="7">
    <location>
        <begin position="69"/>
        <end position="315"/>
    </location>
</feature>
<evidence type="ECO:0000256" key="1">
    <source>
        <dbReference type="ARBA" id="ARBA00004141"/>
    </source>
</evidence>
<dbReference type="PANTHER" id="PTHR33048">
    <property type="entry name" value="PTH11-LIKE INTEGRAL MEMBRANE PROTEIN (AFU_ORTHOLOGUE AFUA_5G11245)"/>
    <property type="match status" value="1"/>
</dbReference>
<comment type="similarity">
    <text evidence="5">Belongs to the SAT4 family.</text>
</comment>
<reference evidence="8 9" key="1">
    <citation type="submission" date="2019-09" db="EMBL/GenBank/DDBJ databases">
        <title>Draft genome of the ectomycorrhizal ascomycete Sphaerosporella brunnea.</title>
        <authorList>
            <consortium name="DOE Joint Genome Institute"/>
            <person name="Benucci G.M."/>
            <person name="Marozzi G."/>
            <person name="Antonielli L."/>
            <person name="Sanchez S."/>
            <person name="Marco P."/>
            <person name="Wang X."/>
            <person name="Falini L.B."/>
            <person name="Barry K."/>
            <person name="Haridas S."/>
            <person name="Lipzen A."/>
            <person name="Labutti K."/>
            <person name="Grigoriev I.V."/>
            <person name="Murat C."/>
            <person name="Martin F."/>
            <person name="Albertini E."/>
            <person name="Donnini D."/>
            <person name="Bonito G."/>
        </authorList>
    </citation>
    <scope>NUCLEOTIDE SEQUENCE [LARGE SCALE GENOMIC DNA]</scope>
    <source>
        <strain evidence="8 9">Sb_GMNB300</strain>
    </source>
</reference>
<dbReference type="Pfam" id="PF20684">
    <property type="entry name" value="Fung_rhodopsin"/>
    <property type="match status" value="1"/>
</dbReference>
<evidence type="ECO:0000256" key="5">
    <source>
        <dbReference type="ARBA" id="ARBA00038359"/>
    </source>
</evidence>
<evidence type="ECO:0000256" key="4">
    <source>
        <dbReference type="ARBA" id="ARBA00023136"/>
    </source>
</evidence>
<keyword evidence="9" id="KW-1185">Reference proteome</keyword>
<dbReference type="PANTHER" id="PTHR33048:SF47">
    <property type="entry name" value="INTEGRAL MEMBRANE PROTEIN-RELATED"/>
    <property type="match status" value="1"/>
</dbReference>
<dbReference type="InterPro" id="IPR049326">
    <property type="entry name" value="Rhodopsin_dom_fungi"/>
</dbReference>
<dbReference type="Proteomes" id="UP000326924">
    <property type="component" value="Unassembled WGS sequence"/>
</dbReference>
<feature type="transmembrane region" description="Helical" evidence="6">
    <location>
        <begin position="133"/>
        <end position="155"/>
    </location>
</feature>
<comment type="subcellular location">
    <subcellularLocation>
        <location evidence="1">Membrane</location>
        <topology evidence="1">Multi-pass membrane protein</topology>
    </subcellularLocation>
</comment>
<feature type="transmembrane region" description="Helical" evidence="6">
    <location>
        <begin position="247"/>
        <end position="269"/>
    </location>
</feature>
<keyword evidence="4 6" id="KW-0472">Membrane</keyword>
<feature type="transmembrane region" description="Helical" evidence="6">
    <location>
        <begin position="51"/>
        <end position="72"/>
    </location>
</feature>
<evidence type="ECO:0000256" key="6">
    <source>
        <dbReference type="SAM" id="Phobius"/>
    </source>
</evidence>
<protein>
    <recommendedName>
        <fullName evidence="7">Rhodopsin domain-containing protein</fullName>
    </recommendedName>
</protein>
<organism evidence="8 9">
    <name type="scientific">Sphaerosporella brunnea</name>
    <dbReference type="NCBI Taxonomy" id="1250544"/>
    <lineage>
        <taxon>Eukaryota</taxon>
        <taxon>Fungi</taxon>
        <taxon>Dikarya</taxon>
        <taxon>Ascomycota</taxon>
        <taxon>Pezizomycotina</taxon>
        <taxon>Pezizomycetes</taxon>
        <taxon>Pezizales</taxon>
        <taxon>Pyronemataceae</taxon>
        <taxon>Sphaerosporella</taxon>
    </lineage>
</organism>
<dbReference type="OrthoDB" id="5022096at2759"/>
<sequence>MHLQFRNEGQHCTSTAALLQLGSHGLDGMRPSILPRSTADGLPHDDLSPRLMITAIVLCSLALLVVSCRIYGRTLIMRILGWDDYFMIVAALAALAQAICTCINAHAGSGKHVWDVPLRNVLVIIKAGNGANVSYIICLGFARASLLLQLLFRLAPSPRMRIFIWAFFALSWITTGGSLVVALARCKRPDPNTPYDGAKKGVNNDPCQHLFALQCAVSALNILSDVLVWLAPLQLIWRIKLPHRQKWALMLSFSLGGIVWIASIVRLGYIVSIQDVSKFELDPTYLSYGMALWATIEANTAVICTSTPSIHPVVKHWFPGLLGTLTANSGPGLSVIDQMDTYHTIEAPGESLDRSKAAPSVIASEGCCSTTKFAATEVTSGSYRGSDGLDHDAERVCEDVRLENLRSNVLS</sequence>
<feature type="transmembrane region" description="Helical" evidence="6">
    <location>
        <begin position="162"/>
        <end position="184"/>
    </location>
</feature>
<dbReference type="InterPro" id="IPR052337">
    <property type="entry name" value="SAT4-like"/>
</dbReference>
<gene>
    <name evidence="8" type="ORF">FN846DRAFT_202162</name>
</gene>
<evidence type="ECO:0000256" key="2">
    <source>
        <dbReference type="ARBA" id="ARBA00022692"/>
    </source>
</evidence>
<evidence type="ECO:0000313" key="9">
    <source>
        <dbReference type="Proteomes" id="UP000326924"/>
    </source>
</evidence>
<proteinExistence type="inferred from homology"/>
<name>A0A5J5F848_9PEZI</name>
<dbReference type="InParanoid" id="A0A5J5F848"/>
<evidence type="ECO:0000313" key="8">
    <source>
        <dbReference type="EMBL" id="KAA8912984.1"/>
    </source>
</evidence>
<evidence type="ECO:0000259" key="7">
    <source>
        <dbReference type="Pfam" id="PF20684"/>
    </source>
</evidence>